<dbReference type="InterPro" id="IPR001932">
    <property type="entry name" value="PPM-type_phosphatase-like_dom"/>
</dbReference>
<dbReference type="InterPro" id="IPR011006">
    <property type="entry name" value="CheY-like_superfamily"/>
</dbReference>
<feature type="domain" description="Response regulatory" evidence="3">
    <location>
        <begin position="8"/>
        <end position="122"/>
    </location>
</feature>
<dbReference type="InterPro" id="IPR052016">
    <property type="entry name" value="Bact_Sigma-Reg"/>
</dbReference>
<dbReference type="GO" id="GO:0000160">
    <property type="term" value="P:phosphorelay signal transduction system"/>
    <property type="evidence" value="ECO:0007669"/>
    <property type="project" value="InterPro"/>
</dbReference>
<evidence type="ECO:0000256" key="1">
    <source>
        <dbReference type="ARBA" id="ARBA00022801"/>
    </source>
</evidence>
<gene>
    <name evidence="4" type="ORF">LCGC14_2603460</name>
</gene>
<reference evidence="4" key="1">
    <citation type="journal article" date="2015" name="Nature">
        <title>Complex archaea that bridge the gap between prokaryotes and eukaryotes.</title>
        <authorList>
            <person name="Spang A."/>
            <person name="Saw J.H."/>
            <person name="Jorgensen S.L."/>
            <person name="Zaremba-Niedzwiedzka K."/>
            <person name="Martijn J."/>
            <person name="Lind A.E."/>
            <person name="van Eijk R."/>
            <person name="Schleper C."/>
            <person name="Guy L."/>
            <person name="Ettema T.J."/>
        </authorList>
    </citation>
    <scope>NUCLEOTIDE SEQUENCE</scope>
</reference>
<dbReference type="PANTHER" id="PTHR43156">
    <property type="entry name" value="STAGE II SPORULATION PROTEIN E-RELATED"/>
    <property type="match status" value="1"/>
</dbReference>
<feature type="coiled-coil region" evidence="2">
    <location>
        <begin position="125"/>
        <end position="156"/>
    </location>
</feature>
<dbReference type="PROSITE" id="PS50110">
    <property type="entry name" value="RESPONSE_REGULATORY"/>
    <property type="match status" value="1"/>
</dbReference>
<dbReference type="SMART" id="SM00448">
    <property type="entry name" value="REC"/>
    <property type="match status" value="1"/>
</dbReference>
<proteinExistence type="predicted"/>
<dbReference type="InterPro" id="IPR001789">
    <property type="entry name" value="Sig_transdc_resp-reg_receiver"/>
</dbReference>
<dbReference type="Gene3D" id="1.20.5.390">
    <property type="entry name" value="L1 transposable element, trimerization domain"/>
    <property type="match status" value="1"/>
</dbReference>
<dbReference type="SMART" id="SM00331">
    <property type="entry name" value="PP2C_SIG"/>
    <property type="match status" value="1"/>
</dbReference>
<dbReference type="PANTHER" id="PTHR43156:SF2">
    <property type="entry name" value="STAGE II SPORULATION PROTEIN E"/>
    <property type="match status" value="1"/>
</dbReference>
<evidence type="ECO:0000256" key="2">
    <source>
        <dbReference type="SAM" id="Coils"/>
    </source>
</evidence>
<dbReference type="GO" id="GO:0016791">
    <property type="term" value="F:phosphatase activity"/>
    <property type="evidence" value="ECO:0007669"/>
    <property type="project" value="TreeGrafter"/>
</dbReference>
<keyword evidence="1" id="KW-0378">Hydrolase</keyword>
<evidence type="ECO:0000259" key="3">
    <source>
        <dbReference type="PROSITE" id="PS50110"/>
    </source>
</evidence>
<dbReference type="Pfam" id="PF07228">
    <property type="entry name" value="SpoIIE"/>
    <property type="match status" value="1"/>
</dbReference>
<evidence type="ECO:0000313" key="4">
    <source>
        <dbReference type="EMBL" id="KKL05695.1"/>
    </source>
</evidence>
<dbReference type="SUPFAM" id="SSF52172">
    <property type="entry name" value="CheY-like"/>
    <property type="match status" value="1"/>
</dbReference>
<dbReference type="InterPro" id="IPR036457">
    <property type="entry name" value="PPM-type-like_dom_sf"/>
</dbReference>
<accession>A0A0F9A8E4</accession>
<dbReference type="Gene3D" id="3.60.40.10">
    <property type="entry name" value="PPM-type phosphatase domain"/>
    <property type="match status" value="1"/>
</dbReference>
<sequence length="338" mass="37777">MASDPPARILVIDDDDAIRRLIVKYLEKNGLETYEAADGLEGIKIFRKTKPDLLLCDMRMPDTDGIEVLKVVKNESPLTPIIMISGAGLIDDVVEALRLGAWDFLIKPFSNISILKHAVNNSLHRAQLEWDNRLYRRQVEAANRELQASLAVLREDQEAGRHVQIQLLPEPESRFGTYTFSYILVPSLYLSGDFLDYFELGDGCLGFYIADVSGHGSSSAFVTVLLKSLITQAIRRYKNHGDTMVVQPVKVFEYLNSEVLHAGLGKYLTMFYGILDTKTHTLRYSNGGHYPPPIVKSGKSAEFIPGEGLPVGLFEFPGYTERSLDIPSPFLLTMFSDG</sequence>
<dbReference type="Pfam" id="PF00072">
    <property type="entry name" value="Response_reg"/>
    <property type="match status" value="1"/>
</dbReference>
<name>A0A0F9A8E4_9ZZZZ</name>
<feature type="non-terminal residue" evidence="4">
    <location>
        <position position="338"/>
    </location>
</feature>
<organism evidence="4">
    <name type="scientific">marine sediment metagenome</name>
    <dbReference type="NCBI Taxonomy" id="412755"/>
    <lineage>
        <taxon>unclassified sequences</taxon>
        <taxon>metagenomes</taxon>
        <taxon>ecological metagenomes</taxon>
    </lineage>
</organism>
<keyword evidence="2" id="KW-0175">Coiled coil</keyword>
<dbReference type="AlphaFoldDB" id="A0A0F9A8E4"/>
<dbReference type="Gene3D" id="3.40.50.2300">
    <property type="match status" value="1"/>
</dbReference>
<comment type="caution">
    <text evidence="4">The sequence shown here is derived from an EMBL/GenBank/DDBJ whole genome shotgun (WGS) entry which is preliminary data.</text>
</comment>
<protein>
    <recommendedName>
        <fullName evidence="3">Response regulatory domain-containing protein</fullName>
    </recommendedName>
</protein>
<dbReference type="EMBL" id="LAZR01044008">
    <property type="protein sequence ID" value="KKL05695.1"/>
    <property type="molecule type" value="Genomic_DNA"/>
</dbReference>